<dbReference type="EMBL" id="VDGI01000001">
    <property type="protein sequence ID" value="TQR21556.1"/>
    <property type="molecule type" value="Genomic_DNA"/>
</dbReference>
<protein>
    <submittedName>
        <fullName evidence="1">Uncharacterized protein</fullName>
    </submittedName>
</protein>
<keyword evidence="2" id="KW-1185">Reference proteome</keyword>
<proteinExistence type="predicted"/>
<dbReference type="Proteomes" id="UP000316626">
    <property type="component" value="Unassembled WGS sequence"/>
</dbReference>
<dbReference type="PROSITE" id="PS51257">
    <property type="entry name" value="PROKAR_LIPOPROTEIN"/>
    <property type="match status" value="1"/>
</dbReference>
<dbReference type="AlphaFoldDB" id="A0A544TVU5"/>
<evidence type="ECO:0000313" key="2">
    <source>
        <dbReference type="Proteomes" id="UP000316626"/>
    </source>
</evidence>
<accession>A0A544TVU5</accession>
<organism evidence="1 2">
    <name type="scientific">Psychrobacillus vulpis</name>
    <dbReference type="NCBI Taxonomy" id="2325572"/>
    <lineage>
        <taxon>Bacteria</taxon>
        <taxon>Bacillati</taxon>
        <taxon>Bacillota</taxon>
        <taxon>Bacilli</taxon>
        <taxon>Bacillales</taxon>
        <taxon>Bacillaceae</taxon>
        <taxon>Psychrobacillus</taxon>
    </lineage>
</organism>
<name>A0A544TVU5_9BACI</name>
<sequence length="117" mass="13193">MFTSKKFLTISMIVLLLGSCSSRNPIIIEELKSMSIQCLDSERRIEITDEKMLTKVLEEINNSRREGAHEMEFPEGHSVNIETVTGETYSLVLFEGGKSLMDGDYIHSNLPDFCGSE</sequence>
<comment type="caution">
    <text evidence="1">The sequence shown here is derived from an EMBL/GenBank/DDBJ whole genome shotgun (WGS) entry which is preliminary data.</text>
</comment>
<reference evidence="1 2" key="1">
    <citation type="submission" date="2019-06" db="EMBL/GenBank/DDBJ databases">
        <title>Psychrobacillus vulpis sp. nov., a new species isolated from feces of a red fox that inhabits in The Tablas de Daimiel Natural Park, Albacete, Spain.</title>
        <authorList>
            <person name="Rodriguez M."/>
            <person name="Reina J.C."/>
            <person name="Bejar V."/>
            <person name="Llamas I."/>
        </authorList>
    </citation>
    <scope>NUCLEOTIDE SEQUENCE [LARGE SCALE GENOMIC DNA]</scope>
    <source>
        <strain evidence="1 2">Z8</strain>
    </source>
</reference>
<dbReference type="OrthoDB" id="2967637at2"/>
<gene>
    <name evidence="1" type="ORF">FG384_00960</name>
</gene>
<evidence type="ECO:0000313" key="1">
    <source>
        <dbReference type="EMBL" id="TQR21556.1"/>
    </source>
</evidence>
<dbReference type="RefSeq" id="WP_142640684.1">
    <property type="nucleotide sequence ID" value="NZ_VDGI01000001.1"/>
</dbReference>